<dbReference type="GO" id="GO:0001228">
    <property type="term" value="F:DNA-binding transcription activator activity, RNA polymerase II-specific"/>
    <property type="evidence" value="ECO:0007669"/>
    <property type="project" value="InterPro"/>
</dbReference>
<reference evidence="3" key="1">
    <citation type="submission" date="2022-11" db="UniProtKB">
        <authorList>
            <consortium name="WormBaseParasite"/>
        </authorList>
    </citation>
    <scope>IDENTIFICATION</scope>
</reference>
<dbReference type="PANTHER" id="PTHR10665">
    <property type="entry name" value="RECOMBINING BINDING PROTEIN SUPPRESSOR OF HAIRLESS"/>
    <property type="match status" value="1"/>
</dbReference>
<dbReference type="InterPro" id="IPR013783">
    <property type="entry name" value="Ig-like_fold"/>
</dbReference>
<proteinExistence type="predicted"/>
<dbReference type="WBParaSite" id="jg26350">
    <property type="protein sequence ID" value="jg26350"/>
    <property type="gene ID" value="jg26350"/>
</dbReference>
<dbReference type="InterPro" id="IPR014756">
    <property type="entry name" value="Ig_E-set"/>
</dbReference>
<dbReference type="Gene3D" id="2.60.40.10">
    <property type="entry name" value="Immunoglobulins"/>
    <property type="match status" value="1"/>
</dbReference>
<dbReference type="GO" id="GO:0003677">
    <property type="term" value="F:DNA binding"/>
    <property type="evidence" value="ECO:0007669"/>
    <property type="project" value="InterPro"/>
</dbReference>
<organism evidence="2 3">
    <name type="scientific">Ditylenchus dipsaci</name>
    <dbReference type="NCBI Taxonomy" id="166011"/>
    <lineage>
        <taxon>Eukaryota</taxon>
        <taxon>Metazoa</taxon>
        <taxon>Ecdysozoa</taxon>
        <taxon>Nematoda</taxon>
        <taxon>Chromadorea</taxon>
        <taxon>Rhabditida</taxon>
        <taxon>Tylenchina</taxon>
        <taxon>Tylenchomorpha</taxon>
        <taxon>Sphaerularioidea</taxon>
        <taxon>Anguinidae</taxon>
        <taxon>Anguininae</taxon>
        <taxon>Ditylenchus</taxon>
    </lineage>
</organism>
<dbReference type="InterPro" id="IPR038007">
    <property type="entry name" value="RBP-Jkappa_IPT"/>
</dbReference>
<accession>A0A915E2S7</accession>
<dbReference type="AlphaFoldDB" id="A0A915E2S7"/>
<dbReference type="Proteomes" id="UP000887574">
    <property type="component" value="Unplaced"/>
</dbReference>
<protein>
    <submittedName>
        <fullName evidence="3">RBP-Jkappa IPT domain-containing protein</fullName>
    </submittedName>
</protein>
<evidence type="ECO:0000313" key="3">
    <source>
        <dbReference type="WBParaSite" id="jg26350"/>
    </source>
</evidence>
<feature type="domain" description="RBP-Jkappa IPT" evidence="1">
    <location>
        <begin position="5"/>
        <end position="83"/>
    </location>
</feature>
<dbReference type="Pfam" id="PF20144">
    <property type="entry name" value="TIG_SUH"/>
    <property type="match status" value="1"/>
</dbReference>
<evidence type="ECO:0000259" key="1">
    <source>
        <dbReference type="Pfam" id="PF20144"/>
    </source>
</evidence>
<evidence type="ECO:0000313" key="2">
    <source>
        <dbReference type="Proteomes" id="UP000887574"/>
    </source>
</evidence>
<sequence>MEGDNSHAATAIELAGFNFNSSLKVWFGSSPAETSIRSTELIRCTVPPFSHGVSCSEFDKLDVPISLVRNDGVIYATGMRFTYSTPSRPPMHLNISEQHLEFKPSLNNIQGVQRIATGSSNMQRFHPYPSN</sequence>
<dbReference type="SUPFAM" id="SSF81296">
    <property type="entry name" value="E set domains"/>
    <property type="match status" value="1"/>
</dbReference>
<name>A0A915E2S7_9BILA</name>
<dbReference type="InterPro" id="IPR040159">
    <property type="entry name" value="CLS_fam"/>
</dbReference>
<keyword evidence="2" id="KW-1185">Reference proteome</keyword>